<protein>
    <submittedName>
        <fullName evidence="2">Dihydrofolate reductase family protein</fullName>
    </submittedName>
</protein>
<name>A0A9X3S4R5_9ACTN</name>
<comment type="caution">
    <text evidence="2">The sequence shown here is derived from an EMBL/GenBank/DDBJ whole genome shotgun (WGS) entry which is preliminary data.</text>
</comment>
<dbReference type="Pfam" id="PF01872">
    <property type="entry name" value="RibD_C"/>
    <property type="match status" value="1"/>
</dbReference>
<sequence length="210" mass="23058">MSSPAGLRPTSMTKTYTGASMSLDGYISGPDESGFDLLFDWYNNGDVVIETAREDLTMRCSPQSAAYFREVMDTAGAFVVGRHLFDITNGWEGRHPIDIPVVVVTHEPPTDWQPKHRDHRFEFVTEGVEAAVARARVLAGDKAVVVNGGQMARQALEAGLIDELWVDLVPVLLGGGRPLFDHVKGPVTLDGPLSVVEGDRVTHLRYTVRR</sequence>
<dbReference type="InterPro" id="IPR050765">
    <property type="entry name" value="Riboflavin_Biosynth_HTPR"/>
</dbReference>
<proteinExistence type="predicted"/>
<feature type="domain" description="Bacterial bifunctional deaminase-reductase C-terminal" evidence="1">
    <location>
        <begin position="20"/>
        <end position="183"/>
    </location>
</feature>
<dbReference type="Proteomes" id="UP001149140">
    <property type="component" value="Unassembled WGS sequence"/>
</dbReference>
<gene>
    <name evidence="2" type="ORF">OM076_37945</name>
</gene>
<dbReference type="GO" id="GO:0008703">
    <property type="term" value="F:5-amino-6-(5-phosphoribosylamino)uracil reductase activity"/>
    <property type="evidence" value="ECO:0007669"/>
    <property type="project" value="InterPro"/>
</dbReference>
<accession>A0A9X3S4R5</accession>
<dbReference type="InterPro" id="IPR024072">
    <property type="entry name" value="DHFR-like_dom_sf"/>
</dbReference>
<dbReference type="InterPro" id="IPR002734">
    <property type="entry name" value="RibDG_C"/>
</dbReference>
<dbReference type="SUPFAM" id="SSF53597">
    <property type="entry name" value="Dihydrofolate reductase-like"/>
    <property type="match status" value="1"/>
</dbReference>
<dbReference type="PANTHER" id="PTHR38011">
    <property type="entry name" value="DIHYDROFOLATE REDUCTASE FAMILY PROTEIN (AFU_ORTHOLOGUE AFUA_8G06820)"/>
    <property type="match status" value="1"/>
</dbReference>
<evidence type="ECO:0000313" key="3">
    <source>
        <dbReference type="Proteomes" id="UP001149140"/>
    </source>
</evidence>
<dbReference type="PANTHER" id="PTHR38011:SF12">
    <property type="entry name" value="BIFUNCTIONAL DEAMINASE-REDUCTASE DOMAIN PROTEIN"/>
    <property type="match status" value="1"/>
</dbReference>
<evidence type="ECO:0000313" key="2">
    <source>
        <dbReference type="EMBL" id="MDA0166109.1"/>
    </source>
</evidence>
<dbReference type="RefSeq" id="WP_270045369.1">
    <property type="nucleotide sequence ID" value="NZ_JAPDOD010000058.1"/>
</dbReference>
<keyword evidence="3" id="KW-1185">Reference proteome</keyword>
<organism evidence="2 3">
    <name type="scientific">Solirubrobacter ginsenosidimutans</name>
    <dbReference type="NCBI Taxonomy" id="490573"/>
    <lineage>
        <taxon>Bacteria</taxon>
        <taxon>Bacillati</taxon>
        <taxon>Actinomycetota</taxon>
        <taxon>Thermoleophilia</taxon>
        <taxon>Solirubrobacterales</taxon>
        <taxon>Solirubrobacteraceae</taxon>
        <taxon>Solirubrobacter</taxon>
    </lineage>
</organism>
<reference evidence="2" key="1">
    <citation type="submission" date="2022-10" db="EMBL/GenBank/DDBJ databases">
        <title>The WGS of Solirubrobacter ginsenosidimutans DSM 21036.</title>
        <authorList>
            <person name="Jiang Z."/>
        </authorList>
    </citation>
    <scope>NUCLEOTIDE SEQUENCE</scope>
    <source>
        <strain evidence="2">DSM 21036</strain>
    </source>
</reference>
<dbReference type="EMBL" id="JAPDOD010000058">
    <property type="protein sequence ID" value="MDA0166109.1"/>
    <property type="molecule type" value="Genomic_DNA"/>
</dbReference>
<evidence type="ECO:0000259" key="1">
    <source>
        <dbReference type="Pfam" id="PF01872"/>
    </source>
</evidence>
<dbReference type="AlphaFoldDB" id="A0A9X3S4R5"/>
<dbReference type="Gene3D" id="3.40.430.10">
    <property type="entry name" value="Dihydrofolate Reductase, subunit A"/>
    <property type="match status" value="1"/>
</dbReference>
<dbReference type="GO" id="GO:0009231">
    <property type="term" value="P:riboflavin biosynthetic process"/>
    <property type="evidence" value="ECO:0007669"/>
    <property type="project" value="InterPro"/>
</dbReference>